<gene>
    <name evidence="3" type="ORF">ENS64_10545</name>
</gene>
<keyword evidence="1" id="KW-0812">Transmembrane</keyword>
<organism evidence="3">
    <name type="scientific">Schlesneria paludicola</name>
    <dbReference type="NCBI Taxonomy" id="360056"/>
    <lineage>
        <taxon>Bacteria</taxon>
        <taxon>Pseudomonadati</taxon>
        <taxon>Planctomycetota</taxon>
        <taxon>Planctomycetia</taxon>
        <taxon>Planctomycetales</taxon>
        <taxon>Planctomycetaceae</taxon>
        <taxon>Schlesneria</taxon>
    </lineage>
</organism>
<evidence type="ECO:0000259" key="2">
    <source>
        <dbReference type="Pfam" id="PF07596"/>
    </source>
</evidence>
<feature type="transmembrane region" description="Helical" evidence="1">
    <location>
        <begin position="38"/>
        <end position="59"/>
    </location>
</feature>
<dbReference type="NCBIfam" id="TIGR02532">
    <property type="entry name" value="IV_pilin_GFxxxE"/>
    <property type="match status" value="1"/>
</dbReference>
<dbReference type="AlphaFoldDB" id="A0A7C4QPK3"/>
<dbReference type="Pfam" id="PF07596">
    <property type="entry name" value="SBP_bac_10"/>
    <property type="match status" value="1"/>
</dbReference>
<proteinExistence type="predicted"/>
<dbReference type="PANTHER" id="PTHR30093">
    <property type="entry name" value="GENERAL SECRETION PATHWAY PROTEIN G"/>
    <property type="match status" value="1"/>
</dbReference>
<feature type="domain" description="DUF1559" evidence="2">
    <location>
        <begin position="60"/>
        <end position="307"/>
    </location>
</feature>
<dbReference type="PANTHER" id="PTHR30093:SF2">
    <property type="entry name" value="TYPE II SECRETION SYSTEM PROTEIN H"/>
    <property type="match status" value="1"/>
</dbReference>
<dbReference type="Pfam" id="PF07963">
    <property type="entry name" value="N_methyl"/>
    <property type="match status" value="1"/>
</dbReference>
<evidence type="ECO:0000313" key="3">
    <source>
        <dbReference type="EMBL" id="HGT39683.1"/>
    </source>
</evidence>
<dbReference type="NCBIfam" id="TIGR04294">
    <property type="entry name" value="pre_pil_HX9DG"/>
    <property type="match status" value="1"/>
</dbReference>
<comment type="caution">
    <text evidence="3">The sequence shown here is derived from an EMBL/GenBank/DDBJ whole genome shotgun (WGS) entry which is preliminary data.</text>
</comment>
<keyword evidence="1" id="KW-1133">Transmembrane helix</keyword>
<dbReference type="InterPro" id="IPR027558">
    <property type="entry name" value="Pre_pil_HX9DG_C"/>
</dbReference>
<accession>A0A7C4QPK3</accession>
<protein>
    <submittedName>
        <fullName evidence="3">DUF1559 domain-containing protein</fullName>
    </submittedName>
</protein>
<dbReference type="InterPro" id="IPR045584">
    <property type="entry name" value="Pilin-like"/>
</dbReference>
<reference evidence="3" key="1">
    <citation type="journal article" date="2020" name="mSystems">
        <title>Genome- and Community-Level Interaction Insights into Carbon Utilization and Element Cycling Functions of Hydrothermarchaeota in Hydrothermal Sediment.</title>
        <authorList>
            <person name="Zhou Z."/>
            <person name="Liu Y."/>
            <person name="Xu W."/>
            <person name="Pan J."/>
            <person name="Luo Z.H."/>
            <person name="Li M."/>
        </authorList>
    </citation>
    <scope>NUCLEOTIDE SEQUENCE [LARGE SCALE GENOMIC DNA]</scope>
    <source>
        <strain evidence="3">SpSt-508</strain>
    </source>
</reference>
<dbReference type="EMBL" id="DSVQ01000014">
    <property type="protein sequence ID" value="HGT39683.1"/>
    <property type="molecule type" value="Genomic_DNA"/>
</dbReference>
<evidence type="ECO:0000256" key="1">
    <source>
        <dbReference type="SAM" id="Phobius"/>
    </source>
</evidence>
<keyword evidence="1" id="KW-0472">Membrane</keyword>
<dbReference type="SUPFAM" id="SSF54523">
    <property type="entry name" value="Pili subunits"/>
    <property type="match status" value="1"/>
</dbReference>
<dbReference type="InterPro" id="IPR011453">
    <property type="entry name" value="DUF1559"/>
</dbReference>
<sequence>MRTSLSTRIISARSPARFASRAHTAHERRGGANRAFTLIELLIVIAVAGMLVALLLPAVQHVRESSRRMTCASHLRQIGVAFHGHHETFGVFPGNGSEAPDQLIPAADGGPPVNIYVRRASDGRTFYWGVGDPALRPEEQVGSWAFSILPFIEQRSVHQQRLWMTPIGLYHCPSRRAAVAMPVVRRDDYGEYEGGGWTWGKTDYAGNSLVVPNRPKRLLRMGDLRDGSSETILVGEKAFDPSIQLGPTWHWDAPYFTGGGMGTQRNGLKVMRDAPGIRFHGGGQGEWGAAHPGGAHFLFADGSVRMIMHGVSWMLMEQWLTPADGISDQFSVVDDGP</sequence>
<dbReference type="Gene3D" id="3.30.700.10">
    <property type="entry name" value="Glycoprotein, Type 4 Pilin"/>
    <property type="match status" value="1"/>
</dbReference>
<name>A0A7C4QPK3_9PLAN</name>
<dbReference type="InterPro" id="IPR012902">
    <property type="entry name" value="N_methyl_site"/>
</dbReference>